<organism evidence="2 3">
    <name type="scientific">Tritrichomonas foetus</name>
    <dbReference type="NCBI Taxonomy" id="1144522"/>
    <lineage>
        <taxon>Eukaryota</taxon>
        <taxon>Metamonada</taxon>
        <taxon>Parabasalia</taxon>
        <taxon>Tritrichomonadida</taxon>
        <taxon>Tritrichomonadidae</taxon>
        <taxon>Tritrichomonas</taxon>
    </lineage>
</organism>
<dbReference type="FunFam" id="3.40.50.300:FF:000808">
    <property type="entry name" value="Small GTP-binding protein, putative"/>
    <property type="match status" value="1"/>
</dbReference>
<reference evidence="2" key="1">
    <citation type="submission" date="2016-10" db="EMBL/GenBank/DDBJ databases">
        <authorList>
            <person name="Benchimol M."/>
            <person name="Almeida L.G."/>
            <person name="Vasconcelos A.T."/>
            <person name="Perreira-Neves A."/>
            <person name="Rosa I.A."/>
            <person name="Tasca T."/>
            <person name="Bogo M.R."/>
            <person name="de Souza W."/>
        </authorList>
    </citation>
    <scope>NUCLEOTIDE SEQUENCE [LARGE SCALE GENOMIC DNA]</scope>
    <source>
        <strain evidence="2">K</strain>
    </source>
</reference>
<dbReference type="RefSeq" id="XP_068356665.1">
    <property type="nucleotide sequence ID" value="XM_068506565.1"/>
</dbReference>
<proteinExistence type="predicted"/>
<dbReference type="PANTHER" id="PTHR47978">
    <property type="match status" value="1"/>
</dbReference>
<dbReference type="InterPro" id="IPR005225">
    <property type="entry name" value="Small_GTP-bd"/>
</dbReference>
<dbReference type="InterPro" id="IPR027417">
    <property type="entry name" value="P-loop_NTPase"/>
</dbReference>
<dbReference type="Proteomes" id="UP000179807">
    <property type="component" value="Unassembled WGS sequence"/>
</dbReference>
<dbReference type="SUPFAM" id="SSF52540">
    <property type="entry name" value="P-loop containing nucleoside triphosphate hydrolases"/>
    <property type="match status" value="1"/>
</dbReference>
<dbReference type="Gene3D" id="3.40.50.300">
    <property type="entry name" value="P-loop containing nucleotide triphosphate hydrolases"/>
    <property type="match status" value="1"/>
</dbReference>
<dbReference type="AlphaFoldDB" id="A0A1J4JWK2"/>
<dbReference type="SMART" id="SM00174">
    <property type="entry name" value="RHO"/>
    <property type="match status" value="1"/>
</dbReference>
<dbReference type="GO" id="GO:0003924">
    <property type="term" value="F:GTPase activity"/>
    <property type="evidence" value="ECO:0007669"/>
    <property type="project" value="InterPro"/>
</dbReference>
<comment type="caution">
    <text evidence="2">The sequence shown here is derived from an EMBL/GenBank/DDBJ whole genome shotgun (WGS) entry which is preliminary data.</text>
</comment>
<dbReference type="PRINTS" id="PR00449">
    <property type="entry name" value="RASTRNSFRMNG"/>
</dbReference>
<dbReference type="SMART" id="SM00173">
    <property type="entry name" value="RAS"/>
    <property type="match status" value="1"/>
</dbReference>
<keyword evidence="1" id="KW-0547">Nucleotide-binding</keyword>
<dbReference type="SMART" id="SM00175">
    <property type="entry name" value="RAB"/>
    <property type="match status" value="1"/>
</dbReference>
<dbReference type="Pfam" id="PF00071">
    <property type="entry name" value="Ras"/>
    <property type="match status" value="1"/>
</dbReference>
<dbReference type="GeneID" id="94841269"/>
<dbReference type="OrthoDB" id="63533at2759"/>
<accession>A0A1J4JWK2</accession>
<dbReference type="PROSITE" id="PS51421">
    <property type="entry name" value="RAS"/>
    <property type="match status" value="1"/>
</dbReference>
<evidence type="ECO:0000313" key="2">
    <source>
        <dbReference type="EMBL" id="OHT03529.1"/>
    </source>
</evidence>
<keyword evidence="3" id="KW-1185">Reference proteome</keyword>
<protein>
    <submittedName>
        <fullName evidence="2">Small GTP-binding protein</fullName>
    </submittedName>
</protein>
<dbReference type="PROSITE" id="PS51419">
    <property type="entry name" value="RAB"/>
    <property type="match status" value="1"/>
</dbReference>
<gene>
    <name evidence="2" type="ORF">TRFO_29083</name>
</gene>
<dbReference type="CDD" id="cd00154">
    <property type="entry name" value="Rab"/>
    <property type="match status" value="1"/>
</dbReference>
<dbReference type="InterPro" id="IPR001806">
    <property type="entry name" value="Small_GTPase"/>
</dbReference>
<dbReference type="NCBIfam" id="TIGR00231">
    <property type="entry name" value="small_GTP"/>
    <property type="match status" value="1"/>
</dbReference>
<dbReference type="EMBL" id="MLAK01000824">
    <property type="protein sequence ID" value="OHT03529.1"/>
    <property type="molecule type" value="Genomic_DNA"/>
</dbReference>
<evidence type="ECO:0000313" key="3">
    <source>
        <dbReference type="Proteomes" id="UP000179807"/>
    </source>
</evidence>
<dbReference type="VEuPathDB" id="TrichDB:TRFO_29083"/>
<evidence type="ECO:0000256" key="1">
    <source>
        <dbReference type="ARBA" id="ARBA00022741"/>
    </source>
</evidence>
<sequence length="192" mass="21012">MIAPSSVFHGRVVLIGNTAVGKTSILNQVMDHTFNDIEPTTIGANYQLYTCDIDDIHVEIQIWDTAGQERFRSLGPIYFRNSIGAICVYDATNKESFNSLPDWISSFTSIAGTDTLIAIVGNKCDLSEEIQVTKEDADYFAQESGYLSFQTSAKTGDGIDNLFKTIAQELIATKTTNFEQPKLQQGGSSGCC</sequence>
<name>A0A1J4JWK2_9EUKA</name>
<dbReference type="GO" id="GO:0005525">
    <property type="term" value="F:GTP binding"/>
    <property type="evidence" value="ECO:0007669"/>
    <property type="project" value="InterPro"/>
</dbReference>